<name>A0A1I7Z2Y3_9BILA</name>
<organism evidence="1 2">
    <name type="scientific">Steinernema glaseri</name>
    <dbReference type="NCBI Taxonomy" id="37863"/>
    <lineage>
        <taxon>Eukaryota</taxon>
        <taxon>Metazoa</taxon>
        <taxon>Ecdysozoa</taxon>
        <taxon>Nematoda</taxon>
        <taxon>Chromadorea</taxon>
        <taxon>Rhabditida</taxon>
        <taxon>Tylenchina</taxon>
        <taxon>Panagrolaimomorpha</taxon>
        <taxon>Strongyloidoidea</taxon>
        <taxon>Steinernematidae</taxon>
        <taxon>Steinernema</taxon>
    </lineage>
</organism>
<keyword evidence="1" id="KW-1185">Reference proteome</keyword>
<protein>
    <submittedName>
        <fullName evidence="2">Uncharacterized protein</fullName>
    </submittedName>
</protein>
<dbReference type="WBParaSite" id="L893_g22241.t1">
    <property type="protein sequence ID" value="L893_g22241.t1"/>
    <property type="gene ID" value="L893_g22241"/>
</dbReference>
<evidence type="ECO:0000313" key="2">
    <source>
        <dbReference type="WBParaSite" id="L893_g22241.t1"/>
    </source>
</evidence>
<evidence type="ECO:0000313" key="1">
    <source>
        <dbReference type="Proteomes" id="UP000095287"/>
    </source>
</evidence>
<dbReference type="Proteomes" id="UP000095287">
    <property type="component" value="Unplaced"/>
</dbReference>
<sequence>MDPAFGEPKKNLNSRAILTHFSRISASVLCGTPHSCNARFAPPLLYPIRLVLCYLSESQVLVLRRAAIEDMNLLDRDARHNPRNTVKIIEKQSYRNVRMYEVSKRFEICEEFEN</sequence>
<reference evidence="2" key="1">
    <citation type="submission" date="2016-11" db="UniProtKB">
        <authorList>
            <consortium name="WormBaseParasite"/>
        </authorList>
    </citation>
    <scope>IDENTIFICATION</scope>
</reference>
<dbReference type="AlphaFoldDB" id="A0A1I7Z2Y3"/>
<proteinExistence type="predicted"/>
<accession>A0A1I7Z2Y3</accession>